<comment type="catalytic activity">
    <reaction evidence="1">
        <text>a 1,2-diacyl-sn-glycero-3-phosphate + CTP + H(+) = a CDP-1,2-diacyl-sn-glycerol + diphosphate</text>
        <dbReference type="Rhea" id="RHEA:16229"/>
        <dbReference type="ChEBI" id="CHEBI:15378"/>
        <dbReference type="ChEBI" id="CHEBI:33019"/>
        <dbReference type="ChEBI" id="CHEBI:37563"/>
        <dbReference type="ChEBI" id="CHEBI:58332"/>
        <dbReference type="ChEBI" id="CHEBI:58608"/>
        <dbReference type="EC" id="2.7.7.41"/>
    </reaction>
</comment>
<evidence type="ECO:0000256" key="9">
    <source>
        <dbReference type="ARBA" id="ARBA00022516"/>
    </source>
</evidence>
<comment type="pathway">
    <text evidence="3">Phospholipid metabolism; CDP-diacylglycerol biosynthesis; CDP-diacylglycerol from sn-glycerol 3-phosphate: step 3/3.</text>
</comment>
<evidence type="ECO:0000256" key="17">
    <source>
        <dbReference type="ARBA" id="ARBA00023264"/>
    </source>
</evidence>
<keyword evidence="8" id="KW-1003">Cell membrane</keyword>
<feature type="transmembrane region" description="Helical" evidence="24">
    <location>
        <begin position="45"/>
        <end position="66"/>
    </location>
</feature>
<protein>
    <recommendedName>
        <fullName evidence="7">Phosphatidate cytidylyltransferase</fullName>
        <ecNumber evidence="6">2.7.7.41</ecNumber>
    </recommendedName>
    <alternativeName>
        <fullName evidence="20">CDP-DAG synthase</fullName>
    </alternativeName>
    <alternativeName>
        <fullName evidence="22">CDP-DG synthase</fullName>
    </alternativeName>
    <alternativeName>
        <fullName evidence="18">CDP-diacylglycerol synthase</fullName>
    </alternativeName>
    <alternativeName>
        <fullName evidence="21">CDP-diglyceride pyrophosphorylase</fullName>
    </alternativeName>
    <alternativeName>
        <fullName evidence="23">CDP-diglyceride synthase</fullName>
    </alternativeName>
    <alternativeName>
        <fullName evidence="19">CTP:phosphatidate cytidylyltransferase</fullName>
    </alternativeName>
</protein>
<dbReference type="NCBIfam" id="NF008635">
    <property type="entry name" value="PRK11624.1"/>
    <property type="match status" value="1"/>
</dbReference>
<accession>J3VTK0</accession>
<dbReference type="STRING" id="1199245.A359_09440"/>
<dbReference type="PANTHER" id="PTHR46382">
    <property type="entry name" value="PHOSPHATIDATE CYTIDYLYLTRANSFERASE"/>
    <property type="match status" value="1"/>
</dbReference>
<evidence type="ECO:0000256" key="4">
    <source>
        <dbReference type="ARBA" id="ARBA00005189"/>
    </source>
</evidence>
<keyword evidence="17" id="KW-1208">Phospholipid metabolism</keyword>
<dbReference type="GO" id="GO:0004605">
    <property type="term" value="F:phosphatidate cytidylyltransferase activity"/>
    <property type="evidence" value="ECO:0007669"/>
    <property type="project" value="UniProtKB-EC"/>
</dbReference>
<evidence type="ECO:0000256" key="6">
    <source>
        <dbReference type="ARBA" id="ARBA00012487"/>
    </source>
</evidence>
<dbReference type="Pfam" id="PF01148">
    <property type="entry name" value="CTP_transf_1"/>
    <property type="match status" value="1"/>
</dbReference>
<evidence type="ECO:0000313" key="26">
    <source>
        <dbReference type="Proteomes" id="UP000003936"/>
    </source>
</evidence>
<evidence type="ECO:0000256" key="22">
    <source>
        <dbReference type="ARBA" id="ARBA00032743"/>
    </source>
</evidence>
<keyword evidence="10" id="KW-0808">Transferase</keyword>
<evidence type="ECO:0000256" key="21">
    <source>
        <dbReference type="ARBA" id="ARBA00032396"/>
    </source>
</evidence>
<keyword evidence="11 24" id="KW-0812">Transmembrane</keyword>
<evidence type="ECO:0000256" key="10">
    <source>
        <dbReference type="ARBA" id="ARBA00022679"/>
    </source>
</evidence>
<keyword evidence="13 24" id="KW-1133">Transmembrane helix</keyword>
<keyword evidence="14" id="KW-0443">Lipid metabolism</keyword>
<keyword evidence="16" id="KW-0594">Phospholipid biosynthesis</keyword>
<comment type="subcellular location">
    <subcellularLocation>
        <location evidence="2">Cell membrane</location>
        <topology evidence="2">Multi-pass membrane protein</topology>
    </subcellularLocation>
</comment>
<dbReference type="GO" id="GO:0016024">
    <property type="term" value="P:CDP-diacylglycerol biosynthetic process"/>
    <property type="evidence" value="ECO:0007669"/>
    <property type="project" value="TreeGrafter"/>
</dbReference>
<keyword evidence="15 24" id="KW-0472">Membrane</keyword>
<feature type="transmembrane region" description="Helical" evidence="24">
    <location>
        <begin position="78"/>
        <end position="96"/>
    </location>
</feature>
<evidence type="ECO:0000256" key="18">
    <source>
        <dbReference type="ARBA" id="ARBA00029893"/>
    </source>
</evidence>
<dbReference type="EMBL" id="CP003546">
    <property type="protein sequence ID" value="AFP85306.1"/>
    <property type="molecule type" value="Genomic_DNA"/>
</dbReference>
<evidence type="ECO:0000256" key="19">
    <source>
        <dbReference type="ARBA" id="ARBA00031825"/>
    </source>
</evidence>
<organism evidence="25 26">
    <name type="scientific">secondary endosymbiont of Ctenarytaina eucalypti</name>
    <dbReference type="NCBI Taxonomy" id="1199245"/>
    <lineage>
        <taxon>Bacteria</taxon>
        <taxon>Pseudomonadati</taxon>
        <taxon>Pseudomonadota</taxon>
        <taxon>Gammaproteobacteria</taxon>
        <taxon>Enterobacterales</taxon>
        <taxon>Enterobacteriaceae</taxon>
        <taxon>aphid secondary symbionts</taxon>
    </lineage>
</organism>
<feature type="transmembrane region" description="Helical" evidence="24">
    <location>
        <begin position="203"/>
        <end position="222"/>
    </location>
</feature>
<evidence type="ECO:0000256" key="12">
    <source>
        <dbReference type="ARBA" id="ARBA00022695"/>
    </source>
</evidence>
<evidence type="ECO:0000256" key="23">
    <source>
        <dbReference type="ARBA" id="ARBA00033406"/>
    </source>
</evidence>
<evidence type="ECO:0000256" key="24">
    <source>
        <dbReference type="SAM" id="Phobius"/>
    </source>
</evidence>
<evidence type="ECO:0000256" key="20">
    <source>
        <dbReference type="ARBA" id="ARBA00032253"/>
    </source>
</evidence>
<keyword evidence="12" id="KW-0548">Nucleotidyltransferase</keyword>
<evidence type="ECO:0000256" key="8">
    <source>
        <dbReference type="ARBA" id="ARBA00022475"/>
    </source>
</evidence>
<dbReference type="HOGENOM" id="CLU_037294_1_2_6"/>
<keyword evidence="9" id="KW-0444">Lipid biosynthesis</keyword>
<reference evidence="25 26" key="1">
    <citation type="journal article" date="2012" name="Mol. Biol. Evol.">
        <title>Genome reduction and co-evolution between the primary and secondary bacterial symbionts of psyllids.</title>
        <authorList>
            <person name="Sloan D.B."/>
            <person name="Moran N.A."/>
        </authorList>
    </citation>
    <scope>NUCLEOTIDE SEQUENCE [LARGE SCALE GENOMIC DNA]</scope>
    <source>
        <strain evidence="25">Ceuc_S</strain>
    </source>
</reference>
<feature type="transmembrane region" description="Helical" evidence="24">
    <location>
        <begin position="6"/>
        <end position="33"/>
    </location>
</feature>
<feature type="transmembrane region" description="Helical" evidence="24">
    <location>
        <begin position="181"/>
        <end position="197"/>
    </location>
</feature>
<sequence precursor="true">MIPIVIAALFLFPLAGFGLFTLVVCMFSAWEWGVLAGFASRHQRIWIAMLFGLLLGFVMLAMPGYWPCLTAWKATYTLWFGLVWWTVSLLLVLCYPRSATLWRASRPLRLSCGILTIAPFFWGLLTLRQYHYDINRFTGAWWILYVMILVWSMDSGAYIFGRAWGRHKLAPRVSPGKTWEGVVGGLITSASICWLFGKYAPLEIAPLTLFICSIIAALSSVLGDLSESMFKREAGIKESSYLIPGHGGILDRIDSLTASVPVFCGLMLLIFNAI</sequence>
<evidence type="ECO:0000256" key="5">
    <source>
        <dbReference type="ARBA" id="ARBA00010185"/>
    </source>
</evidence>
<evidence type="ECO:0000313" key="25">
    <source>
        <dbReference type="EMBL" id="AFP85306.1"/>
    </source>
</evidence>
<dbReference type="PANTHER" id="PTHR46382:SF1">
    <property type="entry name" value="PHOSPHATIDATE CYTIDYLYLTRANSFERASE"/>
    <property type="match status" value="1"/>
</dbReference>
<evidence type="ECO:0000256" key="3">
    <source>
        <dbReference type="ARBA" id="ARBA00005119"/>
    </source>
</evidence>
<proteinExistence type="inferred from homology"/>
<evidence type="ECO:0000256" key="14">
    <source>
        <dbReference type="ARBA" id="ARBA00023098"/>
    </source>
</evidence>
<keyword evidence="26" id="KW-1185">Reference proteome</keyword>
<gene>
    <name evidence="25" type="ORF">A359_09440</name>
</gene>
<dbReference type="AlphaFoldDB" id="J3VTK0"/>
<dbReference type="KEGG" id="sect:A359_09440"/>
<evidence type="ECO:0000256" key="16">
    <source>
        <dbReference type="ARBA" id="ARBA00023209"/>
    </source>
</evidence>
<feature type="transmembrane region" description="Helical" evidence="24">
    <location>
        <begin position="139"/>
        <end position="160"/>
    </location>
</feature>
<evidence type="ECO:0000256" key="7">
    <source>
        <dbReference type="ARBA" id="ARBA00019373"/>
    </source>
</evidence>
<comment type="similarity">
    <text evidence="5">Belongs to the CDS family.</text>
</comment>
<evidence type="ECO:0000256" key="1">
    <source>
        <dbReference type="ARBA" id="ARBA00001698"/>
    </source>
</evidence>
<comment type="pathway">
    <text evidence="4">Lipid metabolism.</text>
</comment>
<evidence type="ECO:0000256" key="15">
    <source>
        <dbReference type="ARBA" id="ARBA00023136"/>
    </source>
</evidence>
<dbReference type="PATRIC" id="fig|1199245.3.peg.1084"/>
<feature type="transmembrane region" description="Helical" evidence="24">
    <location>
        <begin position="108"/>
        <end position="127"/>
    </location>
</feature>
<evidence type="ECO:0000256" key="11">
    <source>
        <dbReference type="ARBA" id="ARBA00022692"/>
    </source>
</evidence>
<name>J3VTK0_9ENTR</name>
<evidence type="ECO:0000256" key="2">
    <source>
        <dbReference type="ARBA" id="ARBA00004651"/>
    </source>
</evidence>
<dbReference type="GO" id="GO:0005886">
    <property type="term" value="C:plasma membrane"/>
    <property type="evidence" value="ECO:0007669"/>
    <property type="project" value="UniProtKB-SubCell"/>
</dbReference>
<dbReference type="EC" id="2.7.7.41" evidence="6"/>
<evidence type="ECO:0000256" key="13">
    <source>
        <dbReference type="ARBA" id="ARBA00022989"/>
    </source>
</evidence>
<dbReference type="Proteomes" id="UP000003936">
    <property type="component" value="Chromosome"/>
</dbReference>